<feature type="compositionally biased region" description="Low complexity" evidence="1">
    <location>
        <begin position="360"/>
        <end position="369"/>
    </location>
</feature>
<evidence type="ECO:0000313" key="5">
    <source>
        <dbReference type="Proteomes" id="UP000659654"/>
    </source>
</evidence>
<feature type="compositionally biased region" description="Polar residues" evidence="1">
    <location>
        <begin position="1520"/>
        <end position="1531"/>
    </location>
</feature>
<feature type="compositionally biased region" description="Basic and acidic residues" evidence="1">
    <location>
        <begin position="20"/>
        <end position="32"/>
    </location>
</feature>
<feature type="compositionally biased region" description="Low complexity" evidence="1">
    <location>
        <begin position="62"/>
        <end position="78"/>
    </location>
</feature>
<dbReference type="OrthoDB" id="445357at2759"/>
<feature type="compositionally biased region" description="Basic and acidic residues" evidence="1">
    <location>
        <begin position="370"/>
        <end position="386"/>
    </location>
</feature>
<feature type="compositionally biased region" description="Acidic residues" evidence="1">
    <location>
        <begin position="935"/>
        <end position="971"/>
    </location>
</feature>
<keyword evidence="5" id="KW-1185">Reference proteome</keyword>
<protein>
    <submittedName>
        <fullName evidence="3">(pine wood nematode) hypothetical protein</fullName>
    </submittedName>
    <submittedName>
        <fullName evidence="6">SPRY domain-containing protein</fullName>
    </submittedName>
</protein>
<accession>A0A1I7S613</accession>
<dbReference type="Proteomes" id="UP000659654">
    <property type="component" value="Unassembled WGS sequence"/>
</dbReference>
<dbReference type="eggNOG" id="KOG2242">
    <property type="taxonomic scope" value="Eukaryota"/>
</dbReference>
<feature type="region of interest" description="Disordered" evidence="1">
    <location>
        <begin position="279"/>
        <end position="447"/>
    </location>
</feature>
<organism evidence="4 6">
    <name type="scientific">Bursaphelenchus xylophilus</name>
    <name type="common">Pinewood nematode worm</name>
    <name type="synonym">Aphelenchoides xylophilus</name>
    <dbReference type="NCBI Taxonomy" id="6326"/>
    <lineage>
        <taxon>Eukaryota</taxon>
        <taxon>Metazoa</taxon>
        <taxon>Ecdysozoa</taxon>
        <taxon>Nematoda</taxon>
        <taxon>Chromadorea</taxon>
        <taxon>Rhabditida</taxon>
        <taxon>Tylenchina</taxon>
        <taxon>Tylenchomorpha</taxon>
        <taxon>Aphelenchoidea</taxon>
        <taxon>Aphelenchoididae</taxon>
        <taxon>Bursaphelenchus</taxon>
    </lineage>
</organism>
<feature type="compositionally biased region" description="Low complexity" evidence="1">
    <location>
        <begin position="534"/>
        <end position="544"/>
    </location>
</feature>
<name>A0A1I7S613_BURXY</name>
<dbReference type="SUPFAM" id="SSF52540">
    <property type="entry name" value="P-loop containing nucleoside triphosphate hydrolases"/>
    <property type="match status" value="1"/>
</dbReference>
<dbReference type="GO" id="GO:0005634">
    <property type="term" value="C:nucleus"/>
    <property type="evidence" value="ECO:0007669"/>
    <property type="project" value="TreeGrafter"/>
</dbReference>
<evidence type="ECO:0000259" key="2">
    <source>
        <dbReference type="SMART" id="SM00449"/>
    </source>
</evidence>
<evidence type="ECO:0000256" key="1">
    <source>
        <dbReference type="SAM" id="MobiDB-lite"/>
    </source>
</evidence>
<feature type="compositionally biased region" description="Basic and acidic residues" evidence="1">
    <location>
        <begin position="43"/>
        <end position="54"/>
    </location>
</feature>
<feature type="region of interest" description="Disordered" evidence="1">
    <location>
        <begin position="482"/>
        <end position="660"/>
    </location>
</feature>
<dbReference type="SMART" id="SM00449">
    <property type="entry name" value="SPRY"/>
    <property type="match status" value="1"/>
</dbReference>
<dbReference type="SUPFAM" id="SSF49899">
    <property type="entry name" value="Concanavalin A-like lectins/glucanases"/>
    <property type="match status" value="1"/>
</dbReference>
<dbReference type="GO" id="GO:0000380">
    <property type="term" value="P:alternative mRNA splicing, via spliceosome"/>
    <property type="evidence" value="ECO:0007669"/>
    <property type="project" value="TreeGrafter"/>
</dbReference>
<feature type="region of interest" description="Disordered" evidence="1">
    <location>
        <begin position="1507"/>
        <end position="1531"/>
    </location>
</feature>
<dbReference type="InterPro" id="IPR027417">
    <property type="entry name" value="P-loop_NTPase"/>
</dbReference>
<dbReference type="InterPro" id="IPR043136">
    <property type="entry name" value="B30.2/SPRY_sf"/>
</dbReference>
<feature type="compositionally biased region" description="Basic and acidic residues" evidence="1">
    <location>
        <begin position="396"/>
        <end position="413"/>
    </location>
</feature>
<feature type="compositionally biased region" description="Polar residues" evidence="1">
    <location>
        <begin position="505"/>
        <end position="518"/>
    </location>
</feature>
<feature type="compositionally biased region" description="Polar residues" evidence="1">
    <location>
        <begin position="644"/>
        <end position="660"/>
    </location>
</feature>
<feature type="region of interest" description="Disordered" evidence="1">
    <location>
        <begin position="20"/>
        <end position="258"/>
    </location>
</feature>
<dbReference type="EMBL" id="CAJFCV020000001">
    <property type="protein sequence ID" value="CAG9082402.1"/>
    <property type="molecule type" value="Genomic_DNA"/>
</dbReference>
<feature type="region of interest" description="Disordered" evidence="1">
    <location>
        <begin position="922"/>
        <end position="1005"/>
    </location>
</feature>
<dbReference type="Gene3D" id="3.40.50.300">
    <property type="entry name" value="P-loop containing nucleotide triphosphate hydrolases"/>
    <property type="match status" value="1"/>
</dbReference>
<proteinExistence type="predicted"/>
<dbReference type="EMBL" id="CAJFDI010000001">
    <property type="protein sequence ID" value="CAD5208665.1"/>
    <property type="molecule type" value="Genomic_DNA"/>
</dbReference>
<feature type="compositionally biased region" description="Basic and acidic residues" evidence="1">
    <location>
        <begin position="94"/>
        <end position="111"/>
    </location>
</feature>
<dbReference type="GO" id="GO:0003723">
    <property type="term" value="F:RNA binding"/>
    <property type="evidence" value="ECO:0007669"/>
    <property type="project" value="TreeGrafter"/>
</dbReference>
<feature type="compositionally biased region" description="Basic and acidic residues" evidence="1">
    <location>
        <begin position="280"/>
        <end position="295"/>
    </location>
</feature>
<reference evidence="3" key="2">
    <citation type="submission" date="2020-09" db="EMBL/GenBank/DDBJ databases">
        <authorList>
            <person name="Kikuchi T."/>
        </authorList>
    </citation>
    <scope>NUCLEOTIDE SEQUENCE</scope>
    <source>
        <strain evidence="3">Ka4C1</strain>
    </source>
</reference>
<dbReference type="PANTHER" id="PTHR12381:SF56">
    <property type="entry name" value="B30.2_SPRY DOMAIN-CONTAINING PROTEIN-RELATED"/>
    <property type="match status" value="1"/>
</dbReference>
<sequence>MSLRPRRSIRAPQYLQDYVTPDRIKVEPESPKVTKSPGKQKKKVEESVEQKPADESIADVSTAKVAETVVAEVKAEVTPTKKKAVTRRSNAKKKKDEHIEPDQGESSKDLESSEPAAVQIEQPNIPAPDVSTPKIQAKPVETVVISDVTPPKRRYGTRRSMAQQRAEELEQTQVQEKVPEVPTAEVSTPTIEAEPVDATVDVVKPGSSKPKRKPARARASDQKSEEKMEVDETPPAEKVDVPTAEIETPTVQAKPVDEIAKESVKPEVNVSKRKYGTRRNVAEEKKEAQKVVEIESDKEDDIQVIEPPKKKGPKLILVSIDSTPVQQKQQDVPTAEVSTPTIQSKPVDETVETPKTQETSKSSSPPNSNKSDRRPILEKLVIRTKDLSGSPSPSPDPRKVSKDLQRKPSEIRKTSLTPSQAQLTPRGQITPGSGPPRKRTIPQRHAPAGIDLLDSILGSQDALLKECNKTDQEKAAELQKLELEKRRLSGQSPFLLGPIEKRPRTNTVSSDGSHSNSPVPGFNPKDPLNIMTIPSSPGSSGPSSATTESNTPKPSSSRPDDPPGVVIERSADRLKRLNQSIPLPGQRKASQASPLAISPGISSNEKFSTIVRVPLSPPKLVSPQDLPKIPKEESEKSTRKASRWDTSSTRASTTVPSPVVTSIPIQPAPSSFPNPFLPPPPMPGFPFPPPFPPPATLPCLPGVPGLPYPPPFGLPFHPNIPPPIVTPVMTAHQVPFSIHPPLPDLDSIPIPPAPPINNAGDAGFAPVSATICDEISKESESEIPTNHVDTPTIDEISSLNAEIGKTVDSSTESLRKLAQYEVEFGDEIPGVKYEVELKEEPEDVVKSVEDIVRSVVTAIVEEVAFEIEHAGTISATARMRLHDSLLHIDSEDVYEPDLVDENICEDDEDAPGTSQLHIDVDFEETEQPLTTNDSQEVDEEDEDEIAGEAESDSDFDSEEEEEEEDEVEVDEEGRVKQKSGSPKTHQVDIPKENGAPDQNPSESAIQALLKDPTQFLKRADILIKSINKNGMEIEQMELDEDYVVEEPEKPLPEFHGEPVPDEDDDDALFEMAAGLSRKKEDKPIEEERLPDDECIELDYYNADMNIKADPKNKWLVDPDNGDGFALMWGCVKSNYGLIVPSDLEKFPVLVYQVKIADFITLKHLPFEEIDAYDLRVGWSSENVQTPVGESEHSYCFSRLGRKASGNQFVDFGSQVSMDDVVTVALDLYASEMKIYVNEEDLGTVYKDLDFGGPGSVIYPHIGLKNLKVFVNFGLEQPEEGCKWELPPQLLNKNVKFIGQLERNPSILKRSVRPPDSKSDCTVLMMVGLPAAGKTFWVRHYLREHPNEHWVLLNTENVINLMKVNGVPRKRVHHGRWDMIMGLAAKALNRSFGLACRRRHNYIIDQTNVSRDARKRKLQVFKDFLRKCVVIVPPEEEFEHRQLRQARQETGSTLPAEALLELKATFALPAQDAEPIEDVIFVEPPIERVNEAIELIQRYNEEGRPYLRTKRYNNKPPPSVISDNRNQPMGSW</sequence>
<evidence type="ECO:0000313" key="6">
    <source>
        <dbReference type="WBParaSite" id="BXY_0844900.1"/>
    </source>
</evidence>
<dbReference type="SMR" id="A0A1I7S613"/>
<dbReference type="Proteomes" id="UP000095284">
    <property type="component" value="Unplaced"/>
</dbReference>
<dbReference type="Pfam" id="PF13671">
    <property type="entry name" value="AAA_33"/>
    <property type="match status" value="1"/>
</dbReference>
<dbReference type="Gene3D" id="2.60.120.920">
    <property type="match status" value="1"/>
</dbReference>
<feature type="compositionally biased region" description="Polar residues" evidence="1">
    <location>
        <begin position="320"/>
        <end position="344"/>
    </location>
</feature>
<feature type="domain" description="SPRY" evidence="2">
    <location>
        <begin position="1168"/>
        <end position="1276"/>
    </location>
</feature>
<evidence type="ECO:0000313" key="4">
    <source>
        <dbReference type="Proteomes" id="UP000095284"/>
    </source>
</evidence>
<dbReference type="InterPro" id="IPR003877">
    <property type="entry name" value="SPRY_dom"/>
</dbReference>
<dbReference type="Proteomes" id="UP000582659">
    <property type="component" value="Unassembled WGS sequence"/>
</dbReference>
<dbReference type="Pfam" id="PF00622">
    <property type="entry name" value="SPRY"/>
    <property type="match status" value="1"/>
</dbReference>
<reference evidence="6" key="1">
    <citation type="submission" date="2016-11" db="UniProtKB">
        <authorList>
            <consortium name="WormBaseParasite"/>
        </authorList>
    </citation>
    <scope>IDENTIFICATION</scope>
</reference>
<feature type="compositionally biased region" description="Polar residues" evidence="1">
    <location>
        <begin position="414"/>
        <end position="431"/>
    </location>
</feature>
<dbReference type="PANTHER" id="PTHR12381">
    <property type="entry name" value="HETEROGENEOUS NUCLEAR RIBONUCLEOPROTEIN U FAMILY MEMBER"/>
    <property type="match status" value="1"/>
</dbReference>
<evidence type="ECO:0000313" key="3">
    <source>
        <dbReference type="EMBL" id="CAD5208665.1"/>
    </source>
</evidence>
<dbReference type="WBParaSite" id="BXY_0844900.1">
    <property type="protein sequence ID" value="BXY_0844900.1"/>
    <property type="gene ID" value="BXY_0844900"/>
</dbReference>
<feature type="compositionally biased region" description="Basic and acidic residues" evidence="1">
    <location>
        <begin position="218"/>
        <end position="227"/>
    </location>
</feature>
<dbReference type="InterPro" id="IPR013320">
    <property type="entry name" value="ConA-like_dom_sf"/>
</dbReference>
<feature type="compositionally biased region" description="Basic and acidic residues" evidence="1">
    <location>
        <begin position="628"/>
        <end position="638"/>
    </location>
</feature>
<feature type="compositionally biased region" description="Basic residues" evidence="1">
    <location>
        <begin position="80"/>
        <end position="93"/>
    </location>
</feature>
<gene>
    <name evidence="3" type="ORF">BXYJ_LOCUS901</name>
</gene>